<feature type="signal peptide" evidence="1">
    <location>
        <begin position="1"/>
        <end position="24"/>
    </location>
</feature>
<accession>A0A0L9U5S9</accession>
<dbReference type="Gramene" id="KOM38007">
    <property type="protein sequence ID" value="KOM38007"/>
    <property type="gene ID" value="LR48_Vigan03g138900"/>
</dbReference>
<keyword evidence="1" id="KW-0732">Signal</keyword>
<name>A0A0L9U5S9_PHAAN</name>
<feature type="chain" id="PRO_5005595304" evidence="1">
    <location>
        <begin position="25"/>
        <end position="86"/>
    </location>
</feature>
<proteinExistence type="predicted"/>
<protein>
    <submittedName>
        <fullName evidence="2">Uncharacterized protein</fullName>
    </submittedName>
</protein>
<organism evidence="2 3">
    <name type="scientific">Phaseolus angularis</name>
    <name type="common">Azuki bean</name>
    <name type="synonym">Vigna angularis</name>
    <dbReference type="NCBI Taxonomy" id="3914"/>
    <lineage>
        <taxon>Eukaryota</taxon>
        <taxon>Viridiplantae</taxon>
        <taxon>Streptophyta</taxon>
        <taxon>Embryophyta</taxon>
        <taxon>Tracheophyta</taxon>
        <taxon>Spermatophyta</taxon>
        <taxon>Magnoliopsida</taxon>
        <taxon>eudicotyledons</taxon>
        <taxon>Gunneridae</taxon>
        <taxon>Pentapetalae</taxon>
        <taxon>rosids</taxon>
        <taxon>fabids</taxon>
        <taxon>Fabales</taxon>
        <taxon>Fabaceae</taxon>
        <taxon>Papilionoideae</taxon>
        <taxon>50 kb inversion clade</taxon>
        <taxon>NPAAA clade</taxon>
        <taxon>indigoferoid/millettioid clade</taxon>
        <taxon>Phaseoleae</taxon>
        <taxon>Vigna</taxon>
    </lineage>
</organism>
<dbReference type="AlphaFoldDB" id="A0A0L9U5S9"/>
<evidence type="ECO:0000256" key="1">
    <source>
        <dbReference type="SAM" id="SignalP"/>
    </source>
</evidence>
<sequence length="86" mass="8776">MHKSSSSYLPVIVSLFHWFIVSLGRKSVVDCAVTVVVVTLECGGLCCDIGGGVNLFRGVLSGRLQGLVVVQATNTAVAEVGLGGGA</sequence>
<evidence type="ECO:0000313" key="2">
    <source>
        <dbReference type="EMBL" id="KOM38007.1"/>
    </source>
</evidence>
<evidence type="ECO:0000313" key="3">
    <source>
        <dbReference type="Proteomes" id="UP000053144"/>
    </source>
</evidence>
<reference evidence="3" key="1">
    <citation type="journal article" date="2015" name="Proc. Natl. Acad. Sci. U.S.A.">
        <title>Genome sequencing of adzuki bean (Vigna angularis) provides insight into high starch and low fat accumulation and domestication.</title>
        <authorList>
            <person name="Yang K."/>
            <person name="Tian Z."/>
            <person name="Chen C."/>
            <person name="Luo L."/>
            <person name="Zhao B."/>
            <person name="Wang Z."/>
            <person name="Yu L."/>
            <person name="Li Y."/>
            <person name="Sun Y."/>
            <person name="Li W."/>
            <person name="Chen Y."/>
            <person name="Li Y."/>
            <person name="Zhang Y."/>
            <person name="Ai D."/>
            <person name="Zhao J."/>
            <person name="Shang C."/>
            <person name="Ma Y."/>
            <person name="Wu B."/>
            <person name="Wang M."/>
            <person name="Gao L."/>
            <person name="Sun D."/>
            <person name="Zhang P."/>
            <person name="Guo F."/>
            <person name="Wang W."/>
            <person name="Li Y."/>
            <person name="Wang J."/>
            <person name="Varshney R.K."/>
            <person name="Wang J."/>
            <person name="Ling H.Q."/>
            <person name="Wan P."/>
        </authorList>
    </citation>
    <scope>NUCLEOTIDE SEQUENCE</scope>
    <source>
        <strain evidence="3">cv. Jingnong 6</strain>
    </source>
</reference>
<gene>
    <name evidence="2" type="ORF">LR48_Vigan03g138900</name>
</gene>
<dbReference type="EMBL" id="CM003373">
    <property type="protein sequence ID" value="KOM38007.1"/>
    <property type="molecule type" value="Genomic_DNA"/>
</dbReference>
<dbReference type="Proteomes" id="UP000053144">
    <property type="component" value="Chromosome 3"/>
</dbReference>